<comment type="caution">
    <text evidence="6">The sequence shown here is derived from an EMBL/GenBank/DDBJ whole genome shotgun (WGS) entry which is preliminary data.</text>
</comment>
<evidence type="ECO:0000259" key="5">
    <source>
        <dbReference type="PROSITE" id="PS50893"/>
    </source>
</evidence>
<feature type="domain" description="ABC transporter" evidence="5">
    <location>
        <begin position="5"/>
        <end position="242"/>
    </location>
</feature>
<dbReference type="SUPFAM" id="SSF52540">
    <property type="entry name" value="P-loop containing nucleoside triphosphate hydrolases"/>
    <property type="match status" value="1"/>
</dbReference>
<organism evidence="6">
    <name type="scientific">candidate division WOR-3 bacterium</name>
    <dbReference type="NCBI Taxonomy" id="2052148"/>
    <lineage>
        <taxon>Bacteria</taxon>
        <taxon>Bacteria division WOR-3</taxon>
    </lineage>
</organism>
<dbReference type="InterPro" id="IPR003439">
    <property type="entry name" value="ABC_transporter-like_ATP-bd"/>
</dbReference>
<keyword evidence="3 6" id="KW-0067">ATP-binding</keyword>
<dbReference type="PANTHER" id="PTHR42794">
    <property type="entry name" value="HEMIN IMPORT ATP-BINDING PROTEIN HMUV"/>
    <property type="match status" value="1"/>
</dbReference>
<evidence type="ECO:0000256" key="4">
    <source>
        <dbReference type="ARBA" id="ARBA00022967"/>
    </source>
</evidence>
<sequence>MNSALELKDISFTYASSETMLFKEFSLEVKVGEFFGIIGPNGSGKTTLLKLMQGFLKPQKGSIFIFSQAIDKFNRRELAKIIGYVPQENFFAFEYTVFDVVLWGRNPYLGRLENPKKDDLTKVMEALTITDTIALKDKSINQISAGERQRVVLARALAQQPKILLLDEATTHLDITHQVEFARILKKLNNLGLTIIFLSHDLNLAGLICSRMLLLDNGKPVACDRPEIILRSELIEKVYRVKPYLQNHPASGLPQIILPL</sequence>
<keyword evidence="2" id="KW-0547">Nucleotide-binding</keyword>
<dbReference type="PANTHER" id="PTHR42794:SF1">
    <property type="entry name" value="HEMIN IMPORT ATP-BINDING PROTEIN HMUV"/>
    <property type="match status" value="1"/>
</dbReference>
<dbReference type="AlphaFoldDB" id="A0A7C6A8Y7"/>
<evidence type="ECO:0000256" key="1">
    <source>
        <dbReference type="ARBA" id="ARBA00022448"/>
    </source>
</evidence>
<dbReference type="FunFam" id="3.40.50.300:FF:000134">
    <property type="entry name" value="Iron-enterobactin ABC transporter ATP-binding protein"/>
    <property type="match status" value="1"/>
</dbReference>
<name>A0A7C6A8Y7_UNCW3</name>
<dbReference type="InterPro" id="IPR027417">
    <property type="entry name" value="P-loop_NTPase"/>
</dbReference>
<reference evidence="6" key="1">
    <citation type="journal article" date="2020" name="mSystems">
        <title>Genome- and Community-Level Interaction Insights into Carbon Utilization and Element Cycling Functions of Hydrothermarchaeota in Hydrothermal Sediment.</title>
        <authorList>
            <person name="Zhou Z."/>
            <person name="Liu Y."/>
            <person name="Xu W."/>
            <person name="Pan J."/>
            <person name="Luo Z.H."/>
            <person name="Li M."/>
        </authorList>
    </citation>
    <scope>NUCLEOTIDE SEQUENCE [LARGE SCALE GENOMIC DNA]</scope>
    <source>
        <strain evidence="6">SpSt-876</strain>
    </source>
</reference>
<dbReference type="Pfam" id="PF00005">
    <property type="entry name" value="ABC_tran"/>
    <property type="match status" value="1"/>
</dbReference>
<evidence type="ECO:0000256" key="2">
    <source>
        <dbReference type="ARBA" id="ARBA00022741"/>
    </source>
</evidence>
<dbReference type="Gene3D" id="3.40.50.300">
    <property type="entry name" value="P-loop containing nucleotide triphosphate hydrolases"/>
    <property type="match status" value="1"/>
</dbReference>
<evidence type="ECO:0000313" key="6">
    <source>
        <dbReference type="EMBL" id="HHS52105.1"/>
    </source>
</evidence>
<gene>
    <name evidence="6" type="ORF">ENW73_04475</name>
</gene>
<keyword evidence="1" id="KW-0813">Transport</keyword>
<proteinExistence type="predicted"/>
<protein>
    <submittedName>
        <fullName evidence="6">ABC transporter ATP-binding protein</fullName>
    </submittedName>
</protein>
<dbReference type="PROSITE" id="PS00211">
    <property type="entry name" value="ABC_TRANSPORTER_1"/>
    <property type="match status" value="1"/>
</dbReference>
<dbReference type="EMBL" id="DTLI01000118">
    <property type="protein sequence ID" value="HHS52105.1"/>
    <property type="molecule type" value="Genomic_DNA"/>
</dbReference>
<accession>A0A7C6A8Y7</accession>
<dbReference type="InterPro" id="IPR017871">
    <property type="entry name" value="ABC_transporter-like_CS"/>
</dbReference>
<evidence type="ECO:0000256" key="3">
    <source>
        <dbReference type="ARBA" id="ARBA00022840"/>
    </source>
</evidence>
<keyword evidence="4" id="KW-1278">Translocase</keyword>
<dbReference type="PROSITE" id="PS50893">
    <property type="entry name" value="ABC_TRANSPORTER_2"/>
    <property type="match status" value="1"/>
</dbReference>
<dbReference type="InterPro" id="IPR003593">
    <property type="entry name" value="AAA+_ATPase"/>
</dbReference>
<dbReference type="GO" id="GO:0016887">
    <property type="term" value="F:ATP hydrolysis activity"/>
    <property type="evidence" value="ECO:0007669"/>
    <property type="project" value="InterPro"/>
</dbReference>
<dbReference type="SMART" id="SM00382">
    <property type="entry name" value="AAA"/>
    <property type="match status" value="1"/>
</dbReference>
<dbReference type="GO" id="GO:0005524">
    <property type="term" value="F:ATP binding"/>
    <property type="evidence" value="ECO:0007669"/>
    <property type="project" value="UniProtKB-KW"/>
</dbReference>